<name>A0A660LJG5_9ACTN</name>
<evidence type="ECO:0000256" key="4">
    <source>
        <dbReference type="ARBA" id="ARBA00022692"/>
    </source>
</evidence>
<gene>
    <name evidence="11" type="ORF">C8N24_3072</name>
</gene>
<keyword evidence="2" id="KW-0813">Transport</keyword>
<comment type="subcellular location">
    <subcellularLocation>
        <location evidence="1">Cell membrane</location>
        <topology evidence="1">Multi-pass membrane protein</topology>
    </subcellularLocation>
</comment>
<sequence>MGWSLAFTALALIAVAAVSRRLSGTPVTPAMVFVALGLLAGSLVVDAIDVADTESAVRTLAEATLALVLFTDASRIRLRQLERGARLPERLLGIGLPLTIALGALVAGLVFDQLTVGEALILAVVLAPTDAALGQAVIGHPRVPQDVRQGLNVESGLNDGICVPLLFAAVAFADVESDLSGGHSAFVLLIEEIGWGAVGGVAAGLLIAAVLRYAGGRGLITEPWRQVVPAAGAALAYGTAVALGGSGFIAAFVAGATFRLALGRDPEPLNRLAEEVGDVLNGVTFALFGAVLLGPALPELDGSIALYAVLSLTLVRMLPVAIALLGTGARRATVGFVGWFGPRGLASIVFAVIVVEESALPHEDVIVTTVYCTVGLSVLVHGLTAAPLADRYARPGPAPARGSDPPATGSSWSA</sequence>
<keyword evidence="7 9" id="KW-0472">Membrane</keyword>
<feature type="transmembrane region" description="Helical" evidence="9">
    <location>
        <begin position="117"/>
        <end position="138"/>
    </location>
</feature>
<feature type="transmembrane region" description="Helical" evidence="9">
    <location>
        <begin position="365"/>
        <end position="386"/>
    </location>
</feature>
<dbReference type="GO" id="GO:0005886">
    <property type="term" value="C:plasma membrane"/>
    <property type="evidence" value="ECO:0007669"/>
    <property type="project" value="UniProtKB-SubCell"/>
</dbReference>
<keyword evidence="6" id="KW-0406">Ion transport</keyword>
<accession>A0A660LJG5</accession>
<dbReference type="RefSeq" id="WP_121251123.1">
    <property type="nucleotide sequence ID" value="NZ_RBIL01000001.1"/>
</dbReference>
<evidence type="ECO:0000313" key="12">
    <source>
        <dbReference type="Proteomes" id="UP000278962"/>
    </source>
</evidence>
<evidence type="ECO:0000256" key="8">
    <source>
        <dbReference type="SAM" id="MobiDB-lite"/>
    </source>
</evidence>
<proteinExistence type="predicted"/>
<dbReference type="EMBL" id="RBIL01000001">
    <property type="protein sequence ID" value="RKQ93211.1"/>
    <property type="molecule type" value="Genomic_DNA"/>
</dbReference>
<feature type="transmembrane region" description="Helical" evidence="9">
    <location>
        <begin position="30"/>
        <end position="48"/>
    </location>
</feature>
<feature type="domain" description="Cation/H+ exchanger transmembrane" evidence="10">
    <location>
        <begin position="10"/>
        <end position="389"/>
    </location>
</feature>
<dbReference type="PANTHER" id="PTHR32507">
    <property type="entry name" value="NA(+)/H(+) ANTIPORTER 1"/>
    <property type="match status" value="1"/>
</dbReference>
<keyword evidence="3" id="KW-0050">Antiport</keyword>
<evidence type="ECO:0000313" key="11">
    <source>
        <dbReference type="EMBL" id="RKQ93211.1"/>
    </source>
</evidence>
<dbReference type="PANTHER" id="PTHR32507:SF8">
    <property type="entry name" value="CNH1P"/>
    <property type="match status" value="1"/>
</dbReference>
<reference evidence="11 12" key="1">
    <citation type="submission" date="2018-10" db="EMBL/GenBank/DDBJ databases">
        <title>Genomic Encyclopedia of Archaeal and Bacterial Type Strains, Phase II (KMG-II): from individual species to whole genera.</title>
        <authorList>
            <person name="Goeker M."/>
        </authorList>
    </citation>
    <scope>NUCLEOTIDE SEQUENCE [LARGE SCALE GENOMIC DNA]</scope>
    <source>
        <strain evidence="11 12">DSM 14954</strain>
    </source>
</reference>
<dbReference type="OrthoDB" id="4174405at2"/>
<dbReference type="Proteomes" id="UP000278962">
    <property type="component" value="Unassembled WGS sequence"/>
</dbReference>
<dbReference type="InterPro" id="IPR006153">
    <property type="entry name" value="Cation/H_exchanger_TM"/>
</dbReference>
<dbReference type="GO" id="GO:1902600">
    <property type="term" value="P:proton transmembrane transport"/>
    <property type="evidence" value="ECO:0007669"/>
    <property type="project" value="InterPro"/>
</dbReference>
<protein>
    <submittedName>
        <fullName evidence="11">Sodium/proton antiporter (CPA1 family)</fullName>
    </submittedName>
</protein>
<feature type="region of interest" description="Disordered" evidence="8">
    <location>
        <begin position="395"/>
        <end position="414"/>
    </location>
</feature>
<feature type="transmembrane region" description="Helical" evidence="9">
    <location>
        <begin position="304"/>
        <end position="325"/>
    </location>
</feature>
<evidence type="ECO:0000256" key="3">
    <source>
        <dbReference type="ARBA" id="ARBA00022449"/>
    </source>
</evidence>
<evidence type="ECO:0000256" key="1">
    <source>
        <dbReference type="ARBA" id="ARBA00004651"/>
    </source>
</evidence>
<feature type="transmembrane region" description="Helical" evidence="9">
    <location>
        <begin position="234"/>
        <end position="258"/>
    </location>
</feature>
<organism evidence="11 12">
    <name type="scientific">Solirubrobacter pauli</name>
    <dbReference type="NCBI Taxonomy" id="166793"/>
    <lineage>
        <taxon>Bacteria</taxon>
        <taxon>Bacillati</taxon>
        <taxon>Actinomycetota</taxon>
        <taxon>Thermoleophilia</taxon>
        <taxon>Solirubrobacterales</taxon>
        <taxon>Solirubrobacteraceae</taxon>
        <taxon>Solirubrobacter</taxon>
    </lineage>
</organism>
<evidence type="ECO:0000259" key="10">
    <source>
        <dbReference type="Pfam" id="PF00999"/>
    </source>
</evidence>
<evidence type="ECO:0000256" key="9">
    <source>
        <dbReference type="SAM" id="Phobius"/>
    </source>
</evidence>
<evidence type="ECO:0000256" key="2">
    <source>
        <dbReference type="ARBA" id="ARBA00022448"/>
    </source>
</evidence>
<dbReference type="GO" id="GO:0015297">
    <property type="term" value="F:antiporter activity"/>
    <property type="evidence" value="ECO:0007669"/>
    <property type="project" value="UniProtKB-KW"/>
</dbReference>
<keyword evidence="5 9" id="KW-1133">Transmembrane helix</keyword>
<comment type="caution">
    <text evidence="11">The sequence shown here is derived from an EMBL/GenBank/DDBJ whole genome shotgun (WGS) entry which is preliminary data.</text>
</comment>
<feature type="transmembrane region" description="Helical" evidence="9">
    <location>
        <begin position="332"/>
        <end position="353"/>
    </location>
</feature>
<keyword evidence="4 9" id="KW-0812">Transmembrane</keyword>
<feature type="transmembrane region" description="Helical" evidence="9">
    <location>
        <begin position="91"/>
        <end position="111"/>
    </location>
</feature>
<evidence type="ECO:0000256" key="7">
    <source>
        <dbReference type="ARBA" id="ARBA00023136"/>
    </source>
</evidence>
<dbReference type="Pfam" id="PF00999">
    <property type="entry name" value="Na_H_Exchanger"/>
    <property type="match status" value="1"/>
</dbReference>
<dbReference type="AlphaFoldDB" id="A0A660LJG5"/>
<keyword evidence="12" id="KW-1185">Reference proteome</keyword>
<evidence type="ECO:0000256" key="6">
    <source>
        <dbReference type="ARBA" id="ARBA00023065"/>
    </source>
</evidence>
<evidence type="ECO:0000256" key="5">
    <source>
        <dbReference type="ARBA" id="ARBA00022989"/>
    </source>
</evidence>
<feature type="transmembrane region" description="Helical" evidence="9">
    <location>
        <begin position="193"/>
        <end position="214"/>
    </location>
</feature>